<evidence type="ECO:0000313" key="2">
    <source>
        <dbReference type="EMBL" id="BAV92093.1"/>
    </source>
</evidence>
<dbReference type="EMBL" id="AP017368">
    <property type="protein sequence ID" value="BAV92093.1"/>
    <property type="molecule type" value="Genomic_DNA"/>
</dbReference>
<feature type="chain" id="PRO_5009618577" evidence="1">
    <location>
        <begin position="26"/>
        <end position="215"/>
    </location>
</feature>
<accession>A0A1J1DTU4</accession>
<evidence type="ECO:0000256" key="1">
    <source>
        <dbReference type="SAM" id="SignalP"/>
    </source>
</evidence>
<dbReference type="KEGG" id="dtr:RSDT_0581"/>
<name>A0A1J1DTU4_9BACT</name>
<feature type="signal peptide" evidence="1">
    <location>
        <begin position="1"/>
        <end position="25"/>
    </location>
</feature>
<organism evidence="2 3">
    <name type="scientific">Candidatus Desulfovibrio trichonymphae</name>
    <dbReference type="NCBI Taxonomy" id="1725232"/>
    <lineage>
        <taxon>Bacteria</taxon>
        <taxon>Pseudomonadati</taxon>
        <taxon>Thermodesulfobacteriota</taxon>
        <taxon>Desulfovibrionia</taxon>
        <taxon>Desulfovibrionales</taxon>
        <taxon>Desulfovibrionaceae</taxon>
        <taxon>Desulfovibrio</taxon>
    </lineage>
</organism>
<keyword evidence="3" id="KW-1185">Reference proteome</keyword>
<evidence type="ECO:0000313" key="3">
    <source>
        <dbReference type="Proteomes" id="UP000242645"/>
    </source>
</evidence>
<protein>
    <submittedName>
        <fullName evidence="2">Uncharacterized protein</fullName>
    </submittedName>
</protein>
<keyword evidence="1" id="KW-0732">Signal</keyword>
<dbReference type="Proteomes" id="UP000242645">
    <property type="component" value="Chromosome"/>
</dbReference>
<reference evidence="2 3" key="1">
    <citation type="journal article" date="2017" name="ISME J.">
        <title>Genome of 'Ca. Desulfovibrio trichonymphae', an H2-oxidizing bacterium in a tripartite symbiotic system within a protist cell in the termite gut.</title>
        <authorList>
            <person name="Kuwahara H."/>
            <person name="Yuki M."/>
            <person name="Izawa K."/>
            <person name="Ohkuma M."/>
            <person name="Hongoh Y."/>
        </authorList>
    </citation>
    <scope>NUCLEOTIDE SEQUENCE [LARGE SCALE GENOMIC DNA]</scope>
    <source>
        <strain evidence="2 3">Rs-N31</strain>
    </source>
</reference>
<sequence length="215" mass="23625">MRHCVWISALLGVCMFALSFTIAGAEQGAGINAKGFFALLPPSIFENTVEGLSETEKQRLLVDGQAEFWQLADETDDVLVFSSLPFHDSTVALRLFRNTADNFCIAAIGTTDGPLCTMELWRMDNSGRIVPIDAPAEPDIREFLEPGRLLPDGINPSALICLDTDGVRAQPLFWSSRGLADMSVANDIRYQWTGTAFEKQILPKNPAAPRYSISK</sequence>
<proteinExistence type="predicted"/>
<gene>
    <name evidence="2" type="ORF">RSDT_0581</name>
</gene>
<dbReference type="AlphaFoldDB" id="A0A1J1DTU4"/>